<dbReference type="AlphaFoldDB" id="A0A4C1XPJ8"/>
<comment type="caution">
    <text evidence="1">The sequence shown here is derived from an EMBL/GenBank/DDBJ whole genome shotgun (WGS) entry which is preliminary data.</text>
</comment>
<accession>A0A4C1XPJ8</accession>
<dbReference type="EMBL" id="BGZK01000941">
    <property type="protein sequence ID" value="GBP65846.1"/>
    <property type="molecule type" value="Genomic_DNA"/>
</dbReference>
<evidence type="ECO:0000313" key="1">
    <source>
        <dbReference type="EMBL" id="GBP65846.1"/>
    </source>
</evidence>
<name>A0A4C1XPJ8_EUMVA</name>
<reference evidence="1 2" key="1">
    <citation type="journal article" date="2019" name="Commun. Biol.">
        <title>The bagworm genome reveals a unique fibroin gene that provides high tensile strength.</title>
        <authorList>
            <person name="Kono N."/>
            <person name="Nakamura H."/>
            <person name="Ohtoshi R."/>
            <person name="Tomita M."/>
            <person name="Numata K."/>
            <person name="Arakawa K."/>
        </authorList>
    </citation>
    <scope>NUCLEOTIDE SEQUENCE [LARGE SCALE GENOMIC DNA]</scope>
</reference>
<gene>
    <name evidence="1" type="ORF">EVAR_85114_1</name>
</gene>
<protein>
    <submittedName>
        <fullName evidence="1">Uncharacterized protein</fullName>
    </submittedName>
</protein>
<proteinExistence type="predicted"/>
<dbReference type="Proteomes" id="UP000299102">
    <property type="component" value="Unassembled WGS sequence"/>
</dbReference>
<sequence length="113" mass="12751">MRVECNFVCKLNDDDDISRPPWDRASRGRGKCVLMEETELVLTFKQKKQHRYSIYDYGSLHVTDSDSHLAEVLFPRCLGNQPVGPPHTSIVDKEDATCASRRRDVTAGGARAD</sequence>
<organism evidence="1 2">
    <name type="scientific">Eumeta variegata</name>
    <name type="common">Bagworm moth</name>
    <name type="synonym">Eumeta japonica</name>
    <dbReference type="NCBI Taxonomy" id="151549"/>
    <lineage>
        <taxon>Eukaryota</taxon>
        <taxon>Metazoa</taxon>
        <taxon>Ecdysozoa</taxon>
        <taxon>Arthropoda</taxon>
        <taxon>Hexapoda</taxon>
        <taxon>Insecta</taxon>
        <taxon>Pterygota</taxon>
        <taxon>Neoptera</taxon>
        <taxon>Endopterygota</taxon>
        <taxon>Lepidoptera</taxon>
        <taxon>Glossata</taxon>
        <taxon>Ditrysia</taxon>
        <taxon>Tineoidea</taxon>
        <taxon>Psychidae</taxon>
        <taxon>Oiketicinae</taxon>
        <taxon>Eumeta</taxon>
    </lineage>
</organism>
<evidence type="ECO:0000313" key="2">
    <source>
        <dbReference type="Proteomes" id="UP000299102"/>
    </source>
</evidence>
<keyword evidence="2" id="KW-1185">Reference proteome</keyword>